<name>B1N060_LEUCK</name>
<dbReference type="PROSITE" id="PS51687">
    <property type="entry name" value="SAM_MT_RNA_M5U"/>
    <property type="match status" value="1"/>
</dbReference>
<organism evidence="7 8">
    <name type="scientific">Leuconostoc citreum (strain KM20)</name>
    <dbReference type="NCBI Taxonomy" id="349519"/>
    <lineage>
        <taxon>Bacteria</taxon>
        <taxon>Bacillati</taxon>
        <taxon>Bacillota</taxon>
        <taxon>Bacilli</taxon>
        <taxon>Lactobacillales</taxon>
        <taxon>Lactobacillaceae</taxon>
        <taxon>Leuconostoc</taxon>
    </lineage>
</organism>
<evidence type="ECO:0000256" key="4">
    <source>
        <dbReference type="PROSITE-ProRule" id="PRU01024"/>
    </source>
</evidence>
<evidence type="ECO:0000256" key="2">
    <source>
        <dbReference type="ARBA" id="ARBA00022679"/>
    </source>
</evidence>
<evidence type="ECO:0000313" key="7">
    <source>
        <dbReference type="EMBL" id="ACA83162.1"/>
    </source>
</evidence>
<dbReference type="PROSITE" id="PS50926">
    <property type="entry name" value="TRAM"/>
    <property type="match status" value="1"/>
</dbReference>
<dbReference type="InterPro" id="IPR029063">
    <property type="entry name" value="SAM-dependent_MTases_sf"/>
</dbReference>
<dbReference type="GO" id="GO:0070475">
    <property type="term" value="P:rRNA base methylation"/>
    <property type="evidence" value="ECO:0007669"/>
    <property type="project" value="TreeGrafter"/>
</dbReference>
<dbReference type="PANTHER" id="PTHR11061">
    <property type="entry name" value="RNA M5U METHYLTRANSFERASE"/>
    <property type="match status" value="1"/>
</dbReference>
<evidence type="ECO:0000256" key="5">
    <source>
        <dbReference type="PROSITE-ProRule" id="PRU10015"/>
    </source>
</evidence>
<dbReference type="InterPro" id="IPR030391">
    <property type="entry name" value="MeTrfase_TrmA_CS"/>
</dbReference>
<dbReference type="Gene3D" id="2.40.50.1070">
    <property type="match status" value="1"/>
</dbReference>
<dbReference type="EC" id="2.1.1.-" evidence="7"/>
<dbReference type="STRING" id="349519.LCK_01338"/>
<dbReference type="AlphaFoldDB" id="B1N060"/>
<dbReference type="InterPro" id="IPR010280">
    <property type="entry name" value="U5_MeTrfase_fam"/>
</dbReference>
<reference evidence="7 8" key="1">
    <citation type="journal article" date="2008" name="J. Bacteriol.">
        <title>Complete genome sequence of Leuconostoc citreum KM20.</title>
        <authorList>
            <person name="Kim J.F."/>
            <person name="Jeong H."/>
            <person name="Lee J.-S."/>
            <person name="Choi S.-H."/>
            <person name="Ha M."/>
            <person name="Hur C.-G."/>
            <person name="Kim J.-S."/>
            <person name="Lee S."/>
            <person name="Park H.-S."/>
            <person name="Park Y.-H."/>
            <person name="Oh T.K."/>
        </authorList>
    </citation>
    <scope>NUCLEOTIDE SEQUENCE [LARGE SCALE GENOMIC DNA]</scope>
    <source>
        <strain evidence="7 8">KM20</strain>
    </source>
</reference>
<keyword evidence="8" id="KW-1185">Reference proteome</keyword>
<feature type="binding site" evidence="4">
    <location>
        <position position="355"/>
    </location>
    <ligand>
        <name>S-adenosyl-L-methionine</name>
        <dbReference type="ChEBI" id="CHEBI:59789"/>
    </ligand>
</feature>
<dbReference type="PROSITE" id="PS01230">
    <property type="entry name" value="TRMA_1"/>
    <property type="match status" value="1"/>
</dbReference>
<accession>B1N060</accession>
<evidence type="ECO:0000259" key="6">
    <source>
        <dbReference type="PROSITE" id="PS50926"/>
    </source>
</evidence>
<protein>
    <submittedName>
        <fullName evidence="7">23S rRNA (Uracil-5-)-methyltransferase RumA</fullName>
        <ecNumber evidence="7">2.1.1.-</ecNumber>
    </submittedName>
</protein>
<dbReference type="PROSITE" id="PS01231">
    <property type="entry name" value="TRMA_2"/>
    <property type="match status" value="1"/>
</dbReference>
<sequence>MMNYVVMMSTNIMAKANRVYKTKVPVTKNQQVEAEVVDITYQGMGVIKIDNFPIFVIDAIPGEVVQVGITKVLKSYAFGRVIKRVKASPNRAENVDKVAITTGIAPLANLKYEAQLTFKQRQVEQLFKKVNVSVEVNPTIGMTDPTKYRNKAQVPVQMVNGQLETGFYRRGSHKLMPVEDFYIQDPKVDEAVSVTRDVLRDLGISAYDEETHKGVVRHIMARRGFYSHELMVVIITNTKKLPEADNIAAALRAKLPELKSFIHNINNHDTNVIMGQWNETVWGADEIHDQLMGKDFIIGPNSFYQINPQTTAVLYTLAAEKAGLKPTDVVVDAYSGIGTITLSIADQVAKVYGVEVVEDAVLDAEKNAQNNHIDNVEFVTADAPEQMTQWAADGLKPDVVFVDPPRKGLTNELISAVSAMQPKTFVYISCNPATLARDTVQILAEGFHIDGPIQPIDQFPQTTHVESVLIFKR</sequence>
<dbReference type="Proteomes" id="UP000002166">
    <property type="component" value="Chromosome"/>
</dbReference>
<keyword evidence="3 4" id="KW-0949">S-adenosyl-L-methionine</keyword>
<dbReference type="Gene3D" id="2.40.50.140">
    <property type="entry name" value="Nucleic acid-binding proteins"/>
    <property type="match status" value="1"/>
</dbReference>
<feature type="active site" evidence="5">
    <location>
        <position position="430"/>
    </location>
</feature>
<dbReference type="HOGENOM" id="CLU_014689_7_0_9"/>
<evidence type="ECO:0000256" key="3">
    <source>
        <dbReference type="ARBA" id="ARBA00022691"/>
    </source>
</evidence>
<feature type="domain" description="TRAM" evidence="6">
    <location>
        <begin position="25"/>
        <end position="83"/>
    </location>
</feature>
<dbReference type="Pfam" id="PF05958">
    <property type="entry name" value="tRNA_U5-meth_tr"/>
    <property type="match status" value="1"/>
</dbReference>
<evidence type="ECO:0000313" key="8">
    <source>
        <dbReference type="Proteomes" id="UP000002166"/>
    </source>
</evidence>
<dbReference type="InterPro" id="IPR012340">
    <property type="entry name" value="NA-bd_OB-fold"/>
</dbReference>
<dbReference type="EMBL" id="DQ489736">
    <property type="protein sequence ID" value="ACA83162.1"/>
    <property type="molecule type" value="Genomic_DNA"/>
</dbReference>
<dbReference type="SUPFAM" id="SSF50249">
    <property type="entry name" value="Nucleic acid-binding proteins"/>
    <property type="match status" value="1"/>
</dbReference>
<dbReference type="FunFam" id="3.40.50.150:FF:000009">
    <property type="entry name" value="23S rRNA (Uracil(1939)-C(5))-methyltransferase RlmD"/>
    <property type="match status" value="1"/>
</dbReference>
<dbReference type="CDD" id="cd02440">
    <property type="entry name" value="AdoMet_MTases"/>
    <property type="match status" value="1"/>
</dbReference>
<keyword evidence="2 4" id="KW-0808">Transferase</keyword>
<feature type="binding site" evidence="4">
    <location>
        <position position="305"/>
    </location>
    <ligand>
        <name>S-adenosyl-L-methionine</name>
        <dbReference type="ChEBI" id="CHEBI:59789"/>
    </ligand>
</feature>
<proteinExistence type="inferred from homology"/>
<comment type="similarity">
    <text evidence="4">Belongs to the class I-like SAM-binding methyltransferase superfamily. RNA M5U methyltransferase family.</text>
</comment>
<dbReference type="eggNOG" id="COG2265">
    <property type="taxonomic scope" value="Bacteria"/>
</dbReference>
<dbReference type="Pfam" id="PF01938">
    <property type="entry name" value="TRAM"/>
    <property type="match status" value="1"/>
</dbReference>
<feature type="binding site" evidence="4">
    <location>
        <position position="403"/>
    </location>
    <ligand>
        <name>S-adenosyl-L-methionine</name>
        <dbReference type="ChEBI" id="CHEBI:59789"/>
    </ligand>
</feature>
<dbReference type="KEGG" id="lci:LCK_01338"/>
<feature type="active site" description="Nucleophile" evidence="4">
    <location>
        <position position="430"/>
    </location>
</feature>
<feature type="binding site" evidence="4">
    <location>
        <position position="334"/>
    </location>
    <ligand>
        <name>S-adenosyl-L-methionine</name>
        <dbReference type="ChEBI" id="CHEBI:59789"/>
    </ligand>
</feature>
<dbReference type="PANTHER" id="PTHR11061:SF30">
    <property type="entry name" value="TRNA (URACIL(54)-C(5))-METHYLTRANSFERASE"/>
    <property type="match status" value="1"/>
</dbReference>
<gene>
    <name evidence="7" type="primary">rumA3</name>
    <name evidence="7" type="ordered locus">LCK_01338</name>
</gene>
<keyword evidence="1 4" id="KW-0489">Methyltransferase</keyword>
<dbReference type="FunFam" id="2.40.50.1070:FF:000003">
    <property type="entry name" value="23S rRNA (Uracil-5-)-methyltransferase RumA"/>
    <property type="match status" value="1"/>
</dbReference>
<evidence type="ECO:0000256" key="1">
    <source>
        <dbReference type="ARBA" id="ARBA00022603"/>
    </source>
</evidence>
<dbReference type="InterPro" id="IPR030390">
    <property type="entry name" value="MeTrfase_TrmA_AS"/>
</dbReference>
<dbReference type="GO" id="GO:0070041">
    <property type="term" value="F:rRNA (uridine-C5-)-methyltransferase activity"/>
    <property type="evidence" value="ECO:0007669"/>
    <property type="project" value="TreeGrafter"/>
</dbReference>
<dbReference type="Gene3D" id="3.40.50.150">
    <property type="entry name" value="Vaccinia Virus protein VP39"/>
    <property type="match status" value="1"/>
</dbReference>
<dbReference type="InterPro" id="IPR002792">
    <property type="entry name" value="TRAM_dom"/>
</dbReference>
<dbReference type="NCBIfam" id="TIGR00479">
    <property type="entry name" value="rumA"/>
    <property type="match status" value="1"/>
</dbReference>
<dbReference type="SUPFAM" id="SSF53335">
    <property type="entry name" value="S-adenosyl-L-methionine-dependent methyltransferases"/>
    <property type="match status" value="1"/>
</dbReference>